<dbReference type="Proteomes" id="UP000823399">
    <property type="component" value="Unassembled WGS sequence"/>
</dbReference>
<dbReference type="Pfam" id="PF20151">
    <property type="entry name" value="DUF6533"/>
    <property type="match status" value="1"/>
</dbReference>
<evidence type="ECO:0000313" key="3">
    <source>
        <dbReference type="Proteomes" id="UP000823399"/>
    </source>
</evidence>
<sequence>MQICAIEALNGGISIINAIAITHHQHSQLAYTHPSNMTVVLNDPSLWPTINSNLVYSCCMVAAGVVVVYDWVLTLRQEIELIWRQPWSLMTMLYVVVRTS</sequence>
<keyword evidence="3" id="KW-1185">Reference proteome</keyword>
<dbReference type="InterPro" id="IPR045340">
    <property type="entry name" value="DUF6533"/>
</dbReference>
<evidence type="ECO:0000259" key="1">
    <source>
        <dbReference type="Pfam" id="PF20151"/>
    </source>
</evidence>
<dbReference type="OrthoDB" id="2692685at2759"/>
<dbReference type="AlphaFoldDB" id="A0A9P7FCQ7"/>
<proteinExistence type="predicted"/>
<accession>A0A9P7FCQ7</accession>
<organism evidence="2 3">
    <name type="scientific">Suillus discolor</name>
    <dbReference type="NCBI Taxonomy" id="1912936"/>
    <lineage>
        <taxon>Eukaryota</taxon>
        <taxon>Fungi</taxon>
        <taxon>Dikarya</taxon>
        <taxon>Basidiomycota</taxon>
        <taxon>Agaricomycotina</taxon>
        <taxon>Agaricomycetes</taxon>
        <taxon>Agaricomycetidae</taxon>
        <taxon>Boletales</taxon>
        <taxon>Suillineae</taxon>
        <taxon>Suillaceae</taxon>
        <taxon>Suillus</taxon>
    </lineage>
</organism>
<dbReference type="RefSeq" id="XP_041296451.1">
    <property type="nucleotide sequence ID" value="XM_041441141.1"/>
</dbReference>
<gene>
    <name evidence="2" type="ORF">F5147DRAFT_770324</name>
</gene>
<comment type="caution">
    <text evidence="2">The sequence shown here is derived from an EMBL/GenBank/DDBJ whole genome shotgun (WGS) entry which is preliminary data.</text>
</comment>
<dbReference type="GeneID" id="64703400"/>
<protein>
    <recommendedName>
        <fullName evidence="1">DUF6533 domain-containing protein</fullName>
    </recommendedName>
</protein>
<name>A0A9P7FCQ7_9AGAM</name>
<evidence type="ECO:0000313" key="2">
    <source>
        <dbReference type="EMBL" id="KAG2114338.1"/>
    </source>
</evidence>
<dbReference type="EMBL" id="JABBWM010000010">
    <property type="protein sequence ID" value="KAG2114338.1"/>
    <property type="molecule type" value="Genomic_DNA"/>
</dbReference>
<reference evidence="2" key="1">
    <citation type="journal article" date="2020" name="New Phytol.">
        <title>Comparative genomics reveals dynamic genome evolution in host specialist ectomycorrhizal fungi.</title>
        <authorList>
            <person name="Lofgren L.A."/>
            <person name="Nguyen N.H."/>
            <person name="Vilgalys R."/>
            <person name="Ruytinx J."/>
            <person name="Liao H.L."/>
            <person name="Branco S."/>
            <person name="Kuo A."/>
            <person name="LaButti K."/>
            <person name="Lipzen A."/>
            <person name="Andreopoulos W."/>
            <person name="Pangilinan J."/>
            <person name="Riley R."/>
            <person name="Hundley H."/>
            <person name="Na H."/>
            <person name="Barry K."/>
            <person name="Grigoriev I.V."/>
            <person name="Stajich J.E."/>
            <person name="Kennedy P.G."/>
        </authorList>
    </citation>
    <scope>NUCLEOTIDE SEQUENCE</scope>
    <source>
        <strain evidence="2">FC423</strain>
    </source>
</reference>
<feature type="domain" description="DUF6533" evidence="1">
    <location>
        <begin position="58"/>
        <end position="99"/>
    </location>
</feature>